<organism evidence="3 4">
    <name type="scientific">Streptosporangium oxazolinicum</name>
    <dbReference type="NCBI Taxonomy" id="909287"/>
    <lineage>
        <taxon>Bacteria</taxon>
        <taxon>Bacillati</taxon>
        <taxon>Actinomycetota</taxon>
        <taxon>Actinomycetes</taxon>
        <taxon>Streptosporangiales</taxon>
        <taxon>Streptosporangiaceae</taxon>
        <taxon>Streptosporangium</taxon>
    </lineage>
</organism>
<evidence type="ECO:0000256" key="1">
    <source>
        <dbReference type="SAM" id="MobiDB-lite"/>
    </source>
</evidence>
<keyword evidence="2" id="KW-0732">Signal</keyword>
<evidence type="ECO:0000256" key="2">
    <source>
        <dbReference type="SAM" id="SignalP"/>
    </source>
</evidence>
<protein>
    <recommendedName>
        <fullName evidence="5">Lipoprotein</fullName>
    </recommendedName>
</protein>
<comment type="caution">
    <text evidence="3">The sequence shown here is derived from an EMBL/GenBank/DDBJ whole genome shotgun (WGS) entry which is preliminary data.</text>
</comment>
<gene>
    <name evidence="3" type="ORF">GCM10022252_08160</name>
</gene>
<feature type="region of interest" description="Disordered" evidence="1">
    <location>
        <begin position="125"/>
        <end position="149"/>
    </location>
</feature>
<name>A0ABP8ADV6_9ACTN</name>
<keyword evidence="4" id="KW-1185">Reference proteome</keyword>
<dbReference type="EMBL" id="BAABAQ010000001">
    <property type="protein sequence ID" value="GAA4182351.1"/>
    <property type="molecule type" value="Genomic_DNA"/>
</dbReference>
<evidence type="ECO:0000313" key="3">
    <source>
        <dbReference type="EMBL" id="GAA4182351.1"/>
    </source>
</evidence>
<reference evidence="4" key="1">
    <citation type="journal article" date="2019" name="Int. J. Syst. Evol. Microbiol.">
        <title>The Global Catalogue of Microorganisms (GCM) 10K type strain sequencing project: providing services to taxonomists for standard genome sequencing and annotation.</title>
        <authorList>
            <consortium name="The Broad Institute Genomics Platform"/>
            <consortium name="The Broad Institute Genome Sequencing Center for Infectious Disease"/>
            <person name="Wu L."/>
            <person name="Ma J."/>
        </authorList>
    </citation>
    <scope>NUCLEOTIDE SEQUENCE [LARGE SCALE GENOMIC DNA]</scope>
    <source>
        <strain evidence="4">JCM 17388</strain>
    </source>
</reference>
<proteinExistence type="predicted"/>
<dbReference type="PROSITE" id="PS51257">
    <property type="entry name" value="PROKAR_LIPOPROTEIN"/>
    <property type="match status" value="1"/>
</dbReference>
<feature type="chain" id="PRO_5046296682" description="Lipoprotein" evidence="2">
    <location>
        <begin position="20"/>
        <end position="171"/>
    </location>
</feature>
<dbReference type="Proteomes" id="UP001501251">
    <property type="component" value="Unassembled WGS sequence"/>
</dbReference>
<feature type="signal peptide" evidence="2">
    <location>
        <begin position="1"/>
        <end position="19"/>
    </location>
</feature>
<evidence type="ECO:0000313" key="4">
    <source>
        <dbReference type="Proteomes" id="UP001501251"/>
    </source>
</evidence>
<sequence>MRVLGALALALLLVGCGTAGTGADVASTGGGGGKPAASSAAPSLDQHERGIKFAQCMRENGVDMADPEPGKGVTIRADRSVGKEAMDKAMAACKEFSPMGGSGPNGPDPQRAESMRKFAQCMRDNGVEDFPDPESGGGLRVTGAVGEDPDFQAAQEKCSKEFLPEAGQGGS</sequence>
<evidence type="ECO:0008006" key="5">
    <source>
        <dbReference type="Google" id="ProtNLM"/>
    </source>
</evidence>
<accession>A0ABP8ADV6</accession>
<dbReference type="RefSeq" id="WP_344915046.1">
    <property type="nucleotide sequence ID" value="NZ_BAABAQ010000001.1"/>
</dbReference>